<keyword evidence="1" id="KW-1133">Transmembrane helix</keyword>
<name>A0A9Q1BKN2_HOLLE</name>
<dbReference type="Proteomes" id="UP001152320">
    <property type="component" value="Chromosome 15"/>
</dbReference>
<proteinExistence type="predicted"/>
<keyword evidence="1" id="KW-0472">Membrane</keyword>
<sequence length="277" mass="30172">MVSRNIQHPLTIIGMNLPEILVILLFGICGISITSSQSSGDSTKLRCYACISEEPCSSDDVGIQQCDPLAGLPCVSSNLTYTFQLDSGEEKITSISTGCLNSEVEFTPPTRNGCIDGSTYLDLVLPQPPPGINLPTADGKVCFCETDLCNTENILPASPRNCPDGFPPVSCDVNPCEKAECPLNPRAVCIVNYCNRRHHCLAEWFSGERNRVDCGICPDGLPSFKCYVDPCYQAECTSYPDAVCIANYCNRQQPCLAEWFDVSGYPVDCGRPLCFCM</sequence>
<feature type="transmembrane region" description="Helical" evidence="1">
    <location>
        <begin position="12"/>
        <end position="33"/>
    </location>
</feature>
<comment type="caution">
    <text evidence="2">The sequence shown here is derived from an EMBL/GenBank/DDBJ whole genome shotgun (WGS) entry which is preliminary data.</text>
</comment>
<dbReference type="AlphaFoldDB" id="A0A9Q1BKN2"/>
<keyword evidence="3" id="KW-1185">Reference proteome</keyword>
<organism evidence="2 3">
    <name type="scientific">Holothuria leucospilota</name>
    <name type="common">Black long sea cucumber</name>
    <name type="synonym">Mertensiothuria leucospilota</name>
    <dbReference type="NCBI Taxonomy" id="206669"/>
    <lineage>
        <taxon>Eukaryota</taxon>
        <taxon>Metazoa</taxon>
        <taxon>Echinodermata</taxon>
        <taxon>Eleutherozoa</taxon>
        <taxon>Echinozoa</taxon>
        <taxon>Holothuroidea</taxon>
        <taxon>Aspidochirotacea</taxon>
        <taxon>Aspidochirotida</taxon>
        <taxon>Holothuriidae</taxon>
        <taxon>Holothuria</taxon>
    </lineage>
</organism>
<evidence type="ECO:0000313" key="3">
    <source>
        <dbReference type="Proteomes" id="UP001152320"/>
    </source>
</evidence>
<protein>
    <submittedName>
        <fullName evidence="2">Uncharacterized protein</fullName>
    </submittedName>
</protein>
<keyword evidence="1" id="KW-0812">Transmembrane</keyword>
<gene>
    <name evidence="2" type="ORF">HOLleu_30610</name>
</gene>
<evidence type="ECO:0000313" key="2">
    <source>
        <dbReference type="EMBL" id="KAJ8028391.1"/>
    </source>
</evidence>
<reference evidence="2" key="1">
    <citation type="submission" date="2021-10" db="EMBL/GenBank/DDBJ databases">
        <title>Tropical sea cucumber genome reveals ecological adaptation and Cuvierian tubules defense mechanism.</title>
        <authorList>
            <person name="Chen T."/>
        </authorList>
    </citation>
    <scope>NUCLEOTIDE SEQUENCE</scope>
    <source>
        <strain evidence="2">Nanhai2018</strain>
        <tissue evidence="2">Muscle</tissue>
    </source>
</reference>
<accession>A0A9Q1BKN2</accession>
<dbReference type="EMBL" id="JAIZAY010000015">
    <property type="protein sequence ID" value="KAJ8028391.1"/>
    <property type="molecule type" value="Genomic_DNA"/>
</dbReference>
<evidence type="ECO:0000256" key="1">
    <source>
        <dbReference type="SAM" id="Phobius"/>
    </source>
</evidence>
<dbReference type="OrthoDB" id="10072337at2759"/>